<accession>A0ABM8TRH5</accession>
<dbReference type="InterPro" id="IPR039437">
    <property type="entry name" value="FrzH/put_lumazine-bd"/>
</dbReference>
<dbReference type="SUPFAM" id="SSF54427">
    <property type="entry name" value="NTF2-like"/>
    <property type="match status" value="1"/>
</dbReference>
<keyword evidence="2" id="KW-1185">Reference proteome</keyword>
<reference evidence="1 2" key="1">
    <citation type="submission" date="2021-03" db="EMBL/GenBank/DDBJ databases">
        <authorList>
            <person name="Peeters C."/>
        </authorList>
    </citation>
    <scope>NUCLEOTIDE SEQUENCE [LARGE SCALE GENOMIC DNA]</scope>
    <source>
        <strain evidence="1 2">LMG 26411</strain>
    </source>
</reference>
<evidence type="ECO:0000313" key="1">
    <source>
        <dbReference type="EMBL" id="CAG2158803.1"/>
    </source>
</evidence>
<evidence type="ECO:0008006" key="3">
    <source>
        <dbReference type="Google" id="ProtNLM"/>
    </source>
</evidence>
<dbReference type="EMBL" id="CAJPVI010000050">
    <property type="protein sequence ID" value="CAG2158803.1"/>
    <property type="molecule type" value="Genomic_DNA"/>
</dbReference>
<dbReference type="Proteomes" id="UP000672657">
    <property type="component" value="Unassembled WGS sequence"/>
</dbReference>
<evidence type="ECO:0000313" key="2">
    <source>
        <dbReference type="Proteomes" id="UP000672657"/>
    </source>
</evidence>
<name>A0ABM8TRH5_9BURK</name>
<dbReference type="RefSeq" id="WP_211957044.1">
    <property type="nucleotide sequence ID" value="NZ_CAJPVI010000050.1"/>
</dbReference>
<comment type="caution">
    <text evidence="1">The sequence shown here is derived from an EMBL/GenBank/DDBJ whole genome shotgun (WGS) entry which is preliminary data.</text>
</comment>
<sequence>MTSREASQTPQYVAALEPVENYLKGHATGKAEYIRKAFHPDARIISFRDGVHYSLTVEEFIAARFHGEPAADEAQRQRFITQFDVTGNAGSAKVVLQYPGVTFTDYFTLLEINGVWGIANKTFSAATPPEAR</sequence>
<dbReference type="Pfam" id="PF12893">
    <property type="entry name" value="Lumazine_bd_2"/>
    <property type="match status" value="1"/>
</dbReference>
<dbReference type="InterPro" id="IPR032710">
    <property type="entry name" value="NTF2-like_dom_sf"/>
</dbReference>
<gene>
    <name evidence="1" type="ORF">LMG26411_06204</name>
</gene>
<proteinExistence type="predicted"/>
<dbReference type="Gene3D" id="3.10.450.50">
    <property type="match status" value="1"/>
</dbReference>
<organism evidence="1 2">
    <name type="scientific">Cupriavidus numazuensis</name>
    <dbReference type="NCBI Taxonomy" id="221992"/>
    <lineage>
        <taxon>Bacteria</taxon>
        <taxon>Pseudomonadati</taxon>
        <taxon>Pseudomonadota</taxon>
        <taxon>Betaproteobacteria</taxon>
        <taxon>Burkholderiales</taxon>
        <taxon>Burkholderiaceae</taxon>
        <taxon>Cupriavidus</taxon>
    </lineage>
</organism>
<protein>
    <recommendedName>
        <fullName evidence="3">Dehydrogenase</fullName>
    </recommendedName>
</protein>